<dbReference type="Gene3D" id="3.90.79.20">
    <property type="match status" value="1"/>
</dbReference>
<comment type="cofactor">
    <cofactor evidence="2">
        <name>Zn(2+)</name>
        <dbReference type="ChEBI" id="CHEBI:29105"/>
    </cofactor>
</comment>
<dbReference type="GO" id="GO:0005829">
    <property type="term" value="C:cytosol"/>
    <property type="evidence" value="ECO:0007669"/>
    <property type="project" value="TreeGrafter"/>
</dbReference>
<dbReference type="InterPro" id="IPR015376">
    <property type="entry name" value="Znr_NADH_PPase"/>
</dbReference>
<keyword evidence="8" id="KW-0520">NAD</keyword>
<evidence type="ECO:0000256" key="3">
    <source>
        <dbReference type="ARBA" id="ARBA00009595"/>
    </source>
</evidence>
<keyword evidence="12" id="KW-1185">Reference proteome</keyword>
<evidence type="ECO:0000313" key="11">
    <source>
        <dbReference type="EMBL" id="QEX20553.1"/>
    </source>
</evidence>
<evidence type="ECO:0000256" key="7">
    <source>
        <dbReference type="ARBA" id="ARBA00022842"/>
    </source>
</evidence>
<dbReference type="Gene3D" id="3.90.79.10">
    <property type="entry name" value="Nucleoside Triphosphate Pyrophosphohydrolase"/>
    <property type="match status" value="1"/>
</dbReference>
<proteinExistence type="inferred from homology"/>
<dbReference type="InterPro" id="IPR000086">
    <property type="entry name" value="NUDIX_hydrolase_dom"/>
</dbReference>
<dbReference type="NCBIfam" id="NF001299">
    <property type="entry name" value="PRK00241.1"/>
    <property type="match status" value="1"/>
</dbReference>
<evidence type="ECO:0000313" key="12">
    <source>
        <dbReference type="Proteomes" id="UP000325797"/>
    </source>
</evidence>
<dbReference type="GO" id="GO:0035529">
    <property type="term" value="F:NADH pyrophosphatase activity"/>
    <property type="evidence" value="ECO:0007669"/>
    <property type="project" value="TreeGrafter"/>
</dbReference>
<protein>
    <recommendedName>
        <fullName evidence="4">NAD(+) diphosphatase</fullName>
        <ecNumber evidence="4">3.6.1.22</ecNumber>
    </recommendedName>
</protein>
<dbReference type="InterPro" id="IPR015375">
    <property type="entry name" value="NADH_PPase-like_N"/>
</dbReference>
<comment type="cofactor">
    <cofactor evidence="1">
        <name>Mg(2+)</name>
        <dbReference type="ChEBI" id="CHEBI:18420"/>
    </cofactor>
</comment>
<keyword evidence="6" id="KW-0378">Hydrolase</keyword>
<dbReference type="RefSeq" id="WP_151114788.1">
    <property type="nucleotide sequence ID" value="NZ_CP042582.1"/>
</dbReference>
<dbReference type="CDD" id="cd03429">
    <property type="entry name" value="NUDIX_NADH_pyrophosphatase_Nudt13"/>
    <property type="match status" value="1"/>
</dbReference>
<dbReference type="InterPro" id="IPR015797">
    <property type="entry name" value="NUDIX_hydrolase-like_dom_sf"/>
</dbReference>
<organism evidence="11 12">
    <name type="scientific">Hypericibacter adhaerens</name>
    <dbReference type="NCBI Taxonomy" id="2602016"/>
    <lineage>
        <taxon>Bacteria</taxon>
        <taxon>Pseudomonadati</taxon>
        <taxon>Pseudomonadota</taxon>
        <taxon>Alphaproteobacteria</taxon>
        <taxon>Rhodospirillales</taxon>
        <taxon>Dongiaceae</taxon>
        <taxon>Hypericibacter</taxon>
    </lineage>
</organism>
<dbReference type="Pfam" id="PF09297">
    <property type="entry name" value="Zn_ribbon_NUD"/>
    <property type="match status" value="1"/>
</dbReference>
<evidence type="ECO:0000256" key="2">
    <source>
        <dbReference type="ARBA" id="ARBA00001947"/>
    </source>
</evidence>
<dbReference type="Pfam" id="PF09296">
    <property type="entry name" value="NUDIX-like"/>
    <property type="match status" value="1"/>
</dbReference>
<comment type="catalytic activity">
    <reaction evidence="9">
        <text>a 5'-end NAD(+)-phospho-ribonucleoside in mRNA + H2O = a 5'-end phospho-adenosine-phospho-ribonucleoside in mRNA + beta-nicotinamide D-ribonucleotide + 2 H(+)</text>
        <dbReference type="Rhea" id="RHEA:60876"/>
        <dbReference type="Rhea" id="RHEA-COMP:15698"/>
        <dbReference type="Rhea" id="RHEA-COMP:15719"/>
        <dbReference type="ChEBI" id="CHEBI:14649"/>
        <dbReference type="ChEBI" id="CHEBI:15377"/>
        <dbReference type="ChEBI" id="CHEBI:15378"/>
        <dbReference type="ChEBI" id="CHEBI:144029"/>
        <dbReference type="ChEBI" id="CHEBI:144051"/>
    </reaction>
    <physiologicalReaction direction="left-to-right" evidence="9">
        <dbReference type="Rhea" id="RHEA:60877"/>
    </physiologicalReaction>
</comment>
<evidence type="ECO:0000256" key="8">
    <source>
        <dbReference type="ARBA" id="ARBA00023027"/>
    </source>
</evidence>
<dbReference type="GO" id="GO:0046872">
    <property type="term" value="F:metal ion binding"/>
    <property type="evidence" value="ECO:0007669"/>
    <property type="project" value="UniProtKB-KW"/>
</dbReference>
<dbReference type="AlphaFoldDB" id="A0A5J6MTC6"/>
<dbReference type="PANTHER" id="PTHR42904">
    <property type="entry name" value="NUDIX HYDROLASE, NUDC SUBFAMILY"/>
    <property type="match status" value="1"/>
</dbReference>
<dbReference type="OrthoDB" id="9791656at2"/>
<keyword evidence="7" id="KW-0460">Magnesium</keyword>
<dbReference type="EMBL" id="CP042582">
    <property type="protein sequence ID" value="QEX20553.1"/>
    <property type="molecule type" value="Genomic_DNA"/>
</dbReference>
<sequence length="314" mass="35408">MNSWDRSRLNFYAGGRLDRAGLRRRDHDWIERLLANPQTRLVPVWRQQSFVLQTDMPHVATLLREAASDLIRGAQEVALLGLEGDPDSGTAYFALEISSLETPETHPLLKEAGHFADIRSVGPLLGQEEGQLLAYARGLMHWHNRHRFCGVCGSPTRSEDAGHQRRCTNSACNTVHFPRTDPAVIMAVTDGERILLGRQANWPPGMRSVLAGFVEPGESLEEAVAREVKEEVGIEVEDVRYHSSQPWPFPASIMLGFNARALSTEIRLSPDEIAEAAWYTRDQLRASPENETFRLPRRDSIARRLVEDWIAEKN</sequence>
<evidence type="ECO:0000259" key="10">
    <source>
        <dbReference type="PROSITE" id="PS51462"/>
    </source>
</evidence>
<dbReference type="SUPFAM" id="SSF55811">
    <property type="entry name" value="Nudix"/>
    <property type="match status" value="1"/>
</dbReference>
<dbReference type="InterPro" id="IPR020084">
    <property type="entry name" value="NUDIX_hydrolase_CS"/>
</dbReference>
<dbReference type="Proteomes" id="UP000325797">
    <property type="component" value="Chromosome"/>
</dbReference>
<keyword evidence="5" id="KW-0479">Metal-binding</keyword>
<gene>
    <name evidence="11" type="ORF">FRZ61_04700</name>
</gene>
<evidence type="ECO:0000256" key="5">
    <source>
        <dbReference type="ARBA" id="ARBA00022723"/>
    </source>
</evidence>
<dbReference type="InterPro" id="IPR049734">
    <property type="entry name" value="NudC-like_C"/>
</dbReference>
<dbReference type="GO" id="GO:0019677">
    <property type="term" value="P:NAD+ catabolic process"/>
    <property type="evidence" value="ECO:0007669"/>
    <property type="project" value="TreeGrafter"/>
</dbReference>
<evidence type="ECO:0000256" key="6">
    <source>
        <dbReference type="ARBA" id="ARBA00022801"/>
    </source>
</evidence>
<dbReference type="EC" id="3.6.1.22" evidence="4"/>
<dbReference type="Pfam" id="PF00293">
    <property type="entry name" value="NUDIX"/>
    <property type="match status" value="1"/>
</dbReference>
<dbReference type="GO" id="GO:0006742">
    <property type="term" value="P:NADP+ catabolic process"/>
    <property type="evidence" value="ECO:0007669"/>
    <property type="project" value="TreeGrafter"/>
</dbReference>
<name>A0A5J6MTC6_9PROT</name>
<accession>A0A5J6MTC6</accession>
<dbReference type="PROSITE" id="PS51462">
    <property type="entry name" value="NUDIX"/>
    <property type="match status" value="1"/>
</dbReference>
<reference evidence="11 12" key="1">
    <citation type="submission" date="2019-08" db="EMBL/GenBank/DDBJ databases">
        <title>Hyperibacter terrae gen. nov., sp. nov. and Hyperibacter viscosus sp. nov., two new members in the family Rhodospirillaceae isolated from the rhizosphere of Hypericum perforatum.</title>
        <authorList>
            <person name="Noviana Z."/>
        </authorList>
    </citation>
    <scope>NUCLEOTIDE SEQUENCE [LARGE SCALE GENOMIC DNA]</scope>
    <source>
        <strain evidence="11 12">R5959</strain>
    </source>
</reference>
<evidence type="ECO:0000256" key="1">
    <source>
        <dbReference type="ARBA" id="ARBA00001946"/>
    </source>
</evidence>
<evidence type="ECO:0000256" key="9">
    <source>
        <dbReference type="ARBA" id="ARBA00023679"/>
    </source>
</evidence>
<dbReference type="PANTHER" id="PTHR42904:SF6">
    <property type="entry name" value="NAD-CAPPED RNA HYDROLASE NUDT12"/>
    <property type="match status" value="1"/>
</dbReference>
<dbReference type="KEGG" id="hadh:FRZ61_04700"/>
<comment type="similarity">
    <text evidence="3">Belongs to the Nudix hydrolase family. NudC subfamily.</text>
</comment>
<evidence type="ECO:0000256" key="4">
    <source>
        <dbReference type="ARBA" id="ARBA00012381"/>
    </source>
</evidence>
<dbReference type="InterPro" id="IPR050241">
    <property type="entry name" value="NAD-cap_RNA_hydrolase_NudC"/>
</dbReference>
<dbReference type="PROSITE" id="PS00893">
    <property type="entry name" value="NUDIX_BOX"/>
    <property type="match status" value="1"/>
</dbReference>
<feature type="domain" description="Nudix hydrolase" evidence="10">
    <location>
        <begin position="178"/>
        <end position="301"/>
    </location>
</feature>